<dbReference type="RefSeq" id="WP_084092466.1">
    <property type="nucleotide sequence ID" value="NZ_FWXD01000027.1"/>
</dbReference>
<accession>A0A1W1XYI3</accession>
<dbReference type="AlphaFoldDB" id="A0A1W1XYI3"/>
<proteinExistence type="predicted"/>
<reference evidence="1 2" key="1">
    <citation type="submission" date="2017-04" db="EMBL/GenBank/DDBJ databases">
        <authorList>
            <person name="Afonso C.L."/>
            <person name="Miller P.J."/>
            <person name="Scott M.A."/>
            <person name="Spackman E."/>
            <person name="Goraichik I."/>
            <person name="Dimitrov K.M."/>
            <person name="Suarez D.L."/>
            <person name="Swayne D.E."/>
        </authorList>
    </citation>
    <scope>NUCLEOTIDE SEQUENCE [LARGE SCALE GENOMIC DNA]</scope>
    <source>
        <strain evidence="1 2">DSM 23236</strain>
    </source>
</reference>
<name>A0A1W1XYI3_9NEIS</name>
<organism evidence="1 2">
    <name type="scientific">Andreprevotia lacus DSM 23236</name>
    <dbReference type="NCBI Taxonomy" id="1121001"/>
    <lineage>
        <taxon>Bacteria</taxon>
        <taxon>Pseudomonadati</taxon>
        <taxon>Pseudomonadota</taxon>
        <taxon>Betaproteobacteria</taxon>
        <taxon>Neisseriales</taxon>
        <taxon>Chitinibacteraceae</taxon>
        <taxon>Andreprevotia</taxon>
    </lineage>
</organism>
<keyword evidence="2" id="KW-1185">Reference proteome</keyword>
<evidence type="ECO:0000313" key="1">
    <source>
        <dbReference type="EMBL" id="SMC28976.1"/>
    </source>
</evidence>
<dbReference type="EMBL" id="FWXD01000027">
    <property type="protein sequence ID" value="SMC28976.1"/>
    <property type="molecule type" value="Genomic_DNA"/>
</dbReference>
<dbReference type="Proteomes" id="UP000192761">
    <property type="component" value="Unassembled WGS sequence"/>
</dbReference>
<protein>
    <submittedName>
        <fullName evidence="1">Uncharacterized protein</fullName>
    </submittedName>
</protein>
<gene>
    <name evidence="1" type="ORF">SAMN02745857_03519</name>
</gene>
<evidence type="ECO:0000313" key="2">
    <source>
        <dbReference type="Proteomes" id="UP000192761"/>
    </source>
</evidence>
<dbReference type="OrthoDB" id="8482078at2"/>
<sequence>MAKSMDRALRRHHAERLKRNRRFYYGHDLALDPVRLGRALATAAVCSCWMCGNPRKHFGDRGIQELRLLQDVGEA</sequence>